<organism evidence="1 2">
    <name type="scientific">Cetraspora pellucida</name>
    <dbReference type="NCBI Taxonomy" id="1433469"/>
    <lineage>
        <taxon>Eukaryota</taxon>
        <taxon>Fungi</taxon>
        <taxon>Fungi incertae sedis</taxon>
        <taxon>Mucoromycota</taxon>
        <taxon>Glomeromycotina</taxon>
        <taxon>Glomeromycetes</taxon>
        <taxon>Diversisporales</taxon>
        <taxon>Gigasporaceae</taxon>
        <taxon>Cetraspora</taxon>
    </lineage>
</organism>
<dbReference type="Proteomes" id="UP000789759">
    <property type="component" value="Unassembled WGS sequence"/>
</dbReference>
<accession>A0A9N9DFE8</accession>
<dbReference type="AlphaFoldDB" id="A0A9N9DFE8"/>
<proteinExistence type="predicted"/>
<dbReference type="EMBL" id="CAJVQA010006055">
    <property type="protein sequence ID" value="CAG8633162.1"/>
    <property type="molecule type" value="Genomic_DNA"/>
</dbReference>
<reference evidence="1" key="1">
    <citation type="submission" date="2021-06" db="EMBL/GenBank/DDBJ databases">
        <authorList>
            <person name="Kallberg Y."/>
            <person name="Tangrot J."/>
            <person name="Rosling A."/>
        </authorList>
    </citation>
    <scope>NUCLEOTIDE SEQUENCE</scope>
    <source>
        <strain evidence="1">FL966</strain>
    </source>
</reference>
<sequence length="49" mass="5725">MKRENILQPTALIKKRAEQKLLGIEMRREAELKRSKMKLETAKSQIVMG</sequence>
<comment type="caution">
    <text evidence="1">The sequence shown here is derived from an EMBL/GenBank/DDBJ whole genome shotgun (WGS) entry which is preliminary data.</text>
</comment>
<keyword evidence="2" id="KW-1185">Reference proteome</keyword>
<evidence type="ECO:0000313" key="2">
    <source>
        <dbReference type="Proteomes" id="UP000789759"/>
    </source>
</evidence>
<gene>
    <name evidence="1" type="ORF">CPELLU_LOCUS8491</name>
</gene>
<evidence type="ECO:0000313" key="1">
    <source>
        <dbReference type="EMBL" id="CAG8633162.1"/>
    </source>
</evidence>
<protein>
    <submittedName>
        <fullName evidence="1">4837_t:CDS:1</fullName>
    </submittedName>
</protein>
<name>A0A9N9DFE8_9GLOM</name>